<dbReference type="Proteomes" id="UP000316916">
    <property type="component" value="Unassembled WGS sequence"/>
</dbReference>
<keyword evidence="2" id="KW-1185">Reference proteome</keyword>
<name>A0A521AIC6_9FLAO</name>
<protein>
    <submittedName>
        <fullName evidence="1">Uncharacterized protein</fullName>
    </submittedName>
</protein>
<gene>
    <name evidence="1" type="ORF">SAMN06265171_101149</name>
</gene>
<dbReference type="RefSeq" id="WP_142716280.1">
    <property type="nucleotide sequence ID" value="NZ_FXTC01000001.1"/>
</dbReference>
<proteinExistence type="predicted"/>
<reference evidence="1 2" key="1">
    <citation type="submission" date="2017-05" db="EMBL/GenBank/DDBJ databases">
        <authorList>
            <person name="Varghese N."/>
            <person name="Submissions S."/>
        </authorList>
    </citation>
    <scope>NUCLEOTIDE SEQUENCE [LARGE SCALE GENOMIC DNA]</scope>
    <source>
        <strain evidence="1 2">DSM 29371</strain>
    </source>
</reference>
<evidence type="ECO:0000313" key="2">
    <source>
        <dbReference type="Proteomes" id="UP000316916"/>
    </source>
</evidence>
<dbReference type="AlphaFoldDB" id="A0A521AIC6"/>
<organism evidence="1 2">
    <name type="scientific">Chryseobacterium rhizoplanae</name>
    <dbReference type="NCBI Taxonomy" id="1609531"/>
    <lineage>
        <taxon>Bacteria</taxon>
        <taxon>Pseudomonadati</taxon>
        <taxon>Bacteroidota</taxon>
        <taxon>Flavobacteriia</taxon>
        <taxon>Flavobacteriales</taxon>
        <taxon>Weeksellaceae</taxon>
        <taxon>Chryseobacterium group</taxon>
        <taxon>Chryseobacterium</taxon>
    </lineage>
</organism>
<evidence type="ECO:0000313" key="1">
    <source>
        <dbReference type="EMBL" id="SMO34440.1"/>
    </source>
</evidence>
<dbReference type="EMBL" id="FXTC01000001">
    <property type="protein sequence ID" value="SMO34440.1"/>
    <property type="molecule type" value="Genomic_DNA"/>
</dbReference>
<accession>A0A521AIC6</accession>
<sequence length="168" mass="20425">MKLNFFNKFFSTAKQKDKPENKTIIENLEDIGFTEEELLEYDKHVDFYYTNIINSLILYSYNVDQLDEMAPILIDPLAELYEELDYAFIPVLFETIFRNKRINESFKEDLLQFKKNVDDIPVEIWDWDFLDQHETWKNIRLEAEMLLNKLNIETRTYNTDYTTFLFKK</sequence>